<evidence type="ECO:0000313" key="13">
    <source>
        <dbReference type="EMBL" id="OTG22099.1"/>
    </source>
</evidence>
<feature type="domain" description="GATA-type" evidence="11">
    <location>
        <begin position="20"/>
        <end position="55"/>
    </location>
</feature>
<evidence type="ECO:0000259" key="11">
    <source>
        <dbReference type="PROSITE" id="PS50114"/>
    </source>
</evidence>
<dbReference type="SUPFAM" id="SSF57716">
    <property type="entry name" value="Glucocorticoid receptor-like (DNA-binding domain)"/>
    <property type="match status" value="1"/>
</dbReference>
<reference evidence="12 14" key="1">
    <citation type="journal article" date="2017" name="Nature">
        <title>The sunflower genome provides insights into oil metabolism, flowering and Asterid evolution.</title>
        <authorList>
            <person name="Badouin H."/>
            <person name="Gouzy J."/>
            <person name="Grassa C.J."/>
            <person name="Murat F."/>
            <person name="Staton S.E."/>
            <person name="Cottret L."/>
            <person name="Lelandais-Briere C."/>
            <person name="Owens G.L."/>
            <person name="Carrere S."/>
            <person name="Mayjonade B."/>
            <person name="Legrand L."/>
            <person name="Gill N."/>
            <person name="Kane N.C."/>
            <person name="Bowers J.E."/>
            <person name="Hubner S."/>
            <person name="Bellec A."/>
            <person name="Berard A."/>
            <person name="Berges H."/>
            <person name="Blanchet N."/>
            <person name="Boniface M.C."/>
            <person name="Brunel D."/>
            <person name="Catrice O."/>
            <person name="Chaidir N."/>
            <person name="Claudel C."/>
            <person name="Donnadieu C."/>
            <person name="Faraut T."/>
            <person name="Fievet G."/>
            <person name="Helmstetter N."/>
            <person name="King M."/>
            <person name="Knapp S.J."/>
            <person name="Lai Z."/>
            <person name="Le Paslier M.C."/>
            <person name="Lippi Y."/>
            <person name="Lorenzon L."/>
            <person name="Mandel J.R."/>
            <person name="Marage G."/>
            <person name="Marchand G."/>
            <person name="Marquand E."/>
            <person name="Bret-Mestries E."/>
            <person name="Morien E."/>
            <person name="Nambeesan S."/>
            <person name="Nguyen T."/>
            <person name="Pegot-Espagnet P."/>
            <person name="Pouilly N."/>
            <person name="Raftis F."/>
            <person name="Sallet E."/>
            <person name="Schiex T."/>
            <person name="Thomas J."/>
            <person name="Vandecasteele C."/>
            <person name="Vares D."/>
            <person name="Vear F."/>
            <person name="Vautrin S."/>
            <person name="Crespi M."/>
            <person name="Mangin B."/>
            <person name="Burke J.M."/>
            <person name="Salse J."/>
            <person name="Munos S."/>
            <person name="Vincourt P."/>
            <person name="Rieseberg L.H."/>
            <person name="Langlade N.B."/>
        </authorList>
    </citation>
    <scope>NUCLEOTIDE SEQUENCE [LARGE SCALE GENOMIC DNA]</scope>
    <source>
        <strain evidence="14">cv. SF193</strain>
        <tissue evidence="12">Leaves</tissue>
    </source>
</reference>
<evidence type="ECO:0000313" key="14">
    <source>
        <dbReference type="Proteomes" id="UP000215914"/>
    </source>
</evidence>
<evidence type="ECO:0000313" key="12">
    <source>
        <dbReference type="EMBL" id="KAF5801029.1"/>
    </source>
</evidence>
<evidence type="ECO:0000256" key="1">
    <source>
        <dbReference type="ARBA" id="ARBA00022723"/>
    </source>
</evidence>
<feature type="region of interest" description="Disordered" evidence="10">
    <location>
        <begin position="93"/>
        <end position="122"/>
    </location>
</feature>
<organism evidence="13 14">
    <name type="scientific">Helianthus annuus</name>
    <name type="common">Common sunflower</name>
    <dbReference type="NCBI Taxonomy" id="4232"/>
    <lineage>
        <taxon>Eukaryota</taxon>
        <taxon>Viridiplantae</taxon>
        <taxon>Streptophyta</taxon>
        <taxon>Embryophyta</taxon>
        <taxon>Tracheophyta</taxon>
        <taxon>Spermatophyta</taxon>
        <taxon>Magnoliopsida</taxon>
        <taxon>eudicotyledons</taxon>
        <taxon>Gunneridae</taxon>
        <taxon>Pentapetalae</taxon>
        <taxon>asterids</taxon>
        <taxon>campanulids</taxon>
        <taxon>Asterales</taxon>
        <taxon>Asteraceae</taxon>
        <taxon>Asteroideae</taxon>
        <taxon>Heliantheae alliance</taxon>
        <taxon>Heliantheae</taxon>
        <taxon>Helianthus</taxon>
    </lineage>
</organism>
<keyword evidence="4" id="KW-0805">Transcription regulation</keyword>
<evidence type="ECO:0000256" key="9">
    <source>
        <dbReference type="PROSITE-ProRule" id="PRU00094"/>
    </source>
</evidence>
<dbReference type="GO" id="GO:0006355">
    <property type="term" value="P:regulation of DNA-templated transcription"/>
    <property type="evidence" value="ECO:0007669"/>
    <property type="project" value="InterPro"/>
</dbReference>
<dbReference type="Gramene" id="mRNA:HanXRQr2_Chr06g0243391">
    <property type="protein sequence ID" value="mRNA:HanXRQr2_Chr06g0243391"/>
    <property type="gene ID" value="HanXRQr2_Chr06g0243391"/>
</dbReference>
<dbReference type="InParanoid" id="A0A251UGA4"/>
<dbReference type="SMART" id="SM00401">
    <property type="entry name" value="ZnF_GATA"/>
    <property type="match status" value="1"/>
</dbReference>
<evidence type="ECO:0000256" key="7">
    <source>
        <dbReference type="ARBA" id="ARBA00024019"/>
    </source>
</evidence>
<dbReference type="AlphaFoldDB" id="A0A251UGA4"/>
<evidence type="ECO:0000256" key="4">
    <source>
        <dbReference type="ARBA" id="ARBA00023015"/>
    </source>
</evidence>
<dbReference type="Pfam" id="PF00320">
    <property type="entry name" value="GATA"/>
    <property type="match status" value="1"/>
</dbReference>
<comment type="function">
    <text evidence="8">Transcriptional regulator that specifically binds 5'-GATA-3' or 5'-GAT-3' motifs within gene promoters.</text>
</comment>
<dbReference type="STRING" id="4232.A0A251UGA4"/>
<dbReference type="EMBL" id="MNCJ02000321">
    <property type="protein sequence ID" value="KAF5801029.1"/>
    <property type="molecule type" value="Genomic_DNA"/>
</dbReference>
<dbReference type="Proteomes" id="UP000215914">
    <property type="component" value="Chromosome 6"/>
</dbReference>
<comment type="similarity">
    <text evidence="7">Belongs to the type IV zinc-finger family. Class B subfamily.</text>
</comment>
<dbReference type="InterPro" id="IPR013088">
    <property type="entry name" value="Znf_NHR/GATA"/>
</dbReference>
<dbReference type="PROSITE" id="PS00344">
    <property type="entry name" value="GATA_ZN_FINGER_1"/>
    <property type="match status" value="1"/>
</dbReference>
<gene>
    <name evidence="13" type="ORF">HannXRQ_Chr06g0167791</name>
    <name evidence="12" type="ORF">HanXRQr2_Chr06g0243391</name>
</gene>
<reference evidence="12" key="3">
    <citation type="submission" date="2020-06" db="EMBL/GenBank/DDBJ databases">
        <title>Helianthus annuus Genome sequencing and assembly Release 2.</title>
        <authorList>
            <person name="Gouzy J."/>
            <person name="Langlade N."/>
            <person name="Munos S."/>
        </authorList>
    </citation>
    <scope>NUCLEOTIDE SEQUENCE</scope>
    <source>
        <tissue evidence="12">Leaves</tissue>
    </source>
</reference>
<evidence type="ECO:0000256" key="2">
    <source>
        <dbReference type="ARBA" id="ARBA00022771"/>
    </source>
</evidence>
<accession>A0A251UGA4</accession>
<keyword evidence="6" id="KW-0804">Transcription</keyword>
<keyword evidence="5" id="KW-0238">DNA-binding</keyword>
<dbReference type="EMBL" id="CM007895">
    <property type="protein sequence ID" value="OTG22099.1"/>
    <property type="molecule type" value="Genomic_DNA"/>
</dbReference>
<dbReference type="GO" id="GO:0000976">
    <property type="term" value="F:transcription cis-regulatory region binding"/>
    <property type="evidence" value="ECO:0000318"/>
    <property type="project" value="GO_Central"/>
</dbReference>
<keyword evidence="2 9" id="KW-0863">Zinc-finger</keyword>
<keyword evidence="1" id="KW-0479">Metal-binding</keyword>
<name>A0A251UGA4_HELAN</name>
<dbReference type="PROSITE" id="PS50114">
    <property type="entry name" value="GATA_ZN_FINGER_2"/>
    <property type="match status" value="1"/>
</dbReference>
<evidence type="ECO:0000256" key="8">
    <source>
        <dbReference type="ARBA" id="ARBA00037539"/>
    </source>
</evidence>
<reference evidence="13" key="2">
    <citation type="submission" date="2017-02" db="EMBL/GenBank/DDBJ databases">
        <title>Sunflower complete genome.</title>
        <authorList>
            <person name="Langlade N."/>
            <person name="Munos S."/>
        </authorList>
    </citation>
    <scope>NUCLEOTIDE SEQUENCE [LARGE SCALE GENOMIC DNA]</scope>
    <source>
        <tissue evidence="13">Leaves</tissue>
    </source>
</reference>
<dbReference type="CDD" id="cd00202">
    <property type="entry name" value="ZnF_GATA"/>
    <property type="match status" value="1"/>
</dbReference>
<dbReference type="OMA" id="CCTDCHT"/>
<evidence type="ECO:0000256" key="5">
    <source>
        <dbReference type="ARBA" id="ARBA00023125"/>
    </source>
</evidence>
<feature type="compositionally biased region" description="Basic and acidic residues" evidence="10">
    <location>
        <begin position="106"/>
        <end position="122"/>
    </location>
</feature>
<proteinExistence type="inferred from homology"/>
<sequence length="150" mass="17175">MDPNDKRSDSSQAEDVTESSNEKKCCTDCHTTRTPLWRGGPAGPKSLCNACGIKYNKKRRQQIDKTGTKTSKVLNRNGDLKMKMKMKLMVINQNQSQSQSQTQTHHNHDLQRSKRKRSSYERGKPWWNKLREEEQAAILLMAISCGGCLY</sequence>
<dbReference type="GO" id="GO:0008270">
    <property type="term" value="F:zinc ion binding"/>
    <property type="evidence" value="ECO:0007669"/>
    <property type="project" value="UniProtKB-KW"/>
</dbReference>
<protein>
    <submittedName>
        <fullName evidence="13">Putative zinc finger, NHR/GATA-type</fullName>
    </submittedName>
    <submittedName>
        <fullName evidence="12">Transcription factor C2C2-GATA family</fullName>
    </submittedName>
</protein>
<dbReference type="PANTHER" id="PTHR47172">
    <property type="entry name" value="OS01G0976800 PROTEIN"/>
    <property type="match status" value="1"/>
</dbReference>
<evidence type="ECO:0000256" key="10">
    <source>
        <dbReference type="SAM" id="MobiDB-lite"/>
    </source>
</evidence>
<evidence type="ECO:0000256" key="3">
    <source>
        <dbReference type="ARBA" id="ARBA00022833"/>
    </source>
</evidence>
<dbReference type="Gene3D" id="3.30.50.10">
    <property type="entry name" value="Erythroid Transcription Factor GATA-1, subunit A"/>
    <property type="match status" value="1"/>
</dbReference>
<keyword evidence="14" id="KW-1185">Reference proteome</keyword>
<dbReference type="PANTHER" id="PTHR47172:SF30">
    <property type="entry name" value="GATA TRANSCRIPTION FACTOR 16-LIKE"/>
    <property type="match status" value="1"/>
</dbReference>
<feature type="compositionally biased region" description="Low complexity" evidence="10">
    <location>
        <begin position="93"/>
        <end position="104"/>
    </location>
</feature>
<keyword evidence="3" id="KW-0862">Zinc</keyword>
<feature type="region of interest" description="Disordered" evidence="10">
    <location>
        <begin position="1"/>
        <end position="25"/>
    </location>
</feature>
<evidence type="ECO:0000256" key="6">
    <source>
        <dbReference type="ARBA" id="ARBA00023163"/>
    </source>
</evidence>
<dbReference type="OrthoDB" id="2162994at2759"/>
<dbReference type="InterPro" id="IPR000679">
    <property type="entry name" value="Znf_GATA"/>
</dbReference>